<evidence type="ECO:0000256" key="10">
    <source>
        <dbReference type="HAMAP-Rule" id="MF_00315"/>
    </source>
</evidence>
<keyword evidence="13" id="KW-1185">Reference proteome</keyword>
<dbReference type="Gene3D" id="3.40.50.970">
    <property type="match status" value="2"/>
</dbReference>
<protein>
    <recommendedName>
        <fullName evidence="10">1-deoxy-D-xylulose-5-phosphate synthase</fullName>
        <ecNumber evidence="10">2.2.1.7</ecNumber>
    </recommendedName>
    <alternativeName>
        <fullName evidence="10">1-deoxyxylulose-5-phosphate synthase</fullName>
        <shortName evidence="10">DXP synthase</shortName>
        <shortName evidence="10">DXPS</shortName>
    </alternativeName>
</protein>
<evidence type="ECO:0000256" key="2">
    <source>
        <dbReference type="ARBA" id="ARBA00011081"/>
    </source>
</evidence>
<evidence type="ECO:0000256" key="6">
    <source>
        <dbReference type="ARBA" id="ARBA00022842"/>
    </source>
</evidence>
<feature type="binding site" evidence="10">
    <location>
        <position position="185"/>
    </location>
    <ligand>
        <name>Mg(2+)</name>
        <dbReference type="ChEBI" id="CHEBI:18420"/>
    </ligand>
</feature>
<dbReference type="OrthoDB" id="9803371at2"/>
<dbReference type="SUPFAM" id="SSF52922">
    <property type="entry name" value="TK C-terminal domain-like"/>
    <property type="match status" value="1"/>
</dbReference>
<dbReference type="EC" id="2.2.1.7" evidence="10"/>
<dbReference type="InterPro" id="IPR009014">
    <property type="entry name" value="Transketo_C/PFOR_II"/>
</dbReference>
<dbReference type="CDD" id="cd02007">
    <property type="entry name" value="TPP_DXS"/>
    <property type="match status" value="1"/>
</dbReference>
<evidence type="ECO:0000256" key="9">
    <source>
        <dbReference type="ARBA" id="ARBA00023229"/>
    </source>
</evidence>
<dbReference type="GO" id="GO:0016114">
    <property type="term" value="P:terpenoid biosynthetic process"/>
    <property type="evidence" value="ECO:0007669"/>
    <property type="project" value="UniProtKB-UniRule"/>
</dbReference>
<dbReference type="EMBL" id="CP002959">
    <property type="protein sequence ID" value="AFM12938.1"/>
    <property type="molecule type" value="Genomic_DNA"/>
</dbReference>
<proteinExistence type="inferred from homology"/>
<comment type="similarity">
    <text evidence="2 10">Belongs to the transketolase family. DXPS subfamily.</text>
</comment>
<comment type="catalytic activity">
    <reaction evidence="10">
        <text>D-glyceraldehyde 3-phosphate + pyruvate + H(+) = 1-deoxy-D-xylulose 5-phosphate + CO2</text>
        <dbReference type="Rhea" id="RHEA:12605"/>
        <dbReference type="ChEBI" id="CHEBI:15361"/>
        <dbReference type="ChEBI" id="CHEBI:15378"/>
        <dbReference type="ChEBI" id="CHEBI:16526"/>
        <dbReference type="ChEBI" id="CHEBI:57792"/>
        <dbReference type="ChEBI" id="CHEBI:59776"/>
        <dbReference type="EC" id="2.2.1.7"/>
    </reaction>
</comment>
<comment type="subunit">
    <text evidence="3 10">Homodimer.</text>
</comment>
<organism evidence="12 13">
    <name type="scientific">Turneriella parva (strain ATCC BAA-1111 / DSM 21527 / NCTC 11395 / H)</name>
    <name type="common">Leptospira parva</name>
    <dbReference type="NCBI Taxonomy" id="869212"/>
    <lineage>
        <taxon>Bacteria</taxon>
        <taxon>Pseudomonadati</taxon>
        <taxon>Spirochaetota</taxon>
        <taxon>Spirochaetia</taxon>
        <taxon>Leptospirales</taxon>
        <taxon>Leptospiraceae</taxon>
        <taxon>Turneriella</taxon>
    </lineage>
</organism>
<dbReference type="KEGG" id="tpx:Turpa_2293"/>
<dbReference type="Gene3D" id="3.40.50.920">
    <property type="match status" value="1"/>
</dbReference>
<dbReference type="Pfam" id="PF13292">
    <property type="entry name" value="DXP_synthase_N"/>
    <property type="match status" value="1"/>
</dbReference>
<dbReference type="InterPro" id="IPR005477">
    <property type="entry name" value="Dxylulose-5-P_synthase"/>
</dbReference>
<dbReference type="Pfam" id="PF02780">
    <property type="entry name" value="Transketolase_C"/>
    <property type="match status" value="1"/>
</dbReference>
<dbReference type="Pfam" id="PF02779">
    <property type="entry name" value="Transket_pyr"/>
    <property type="match status" value="1"/>
</dbReference>
<keyword evidence="5 10" id="KW-0479">Metal-binding</keyword>
<dbReference type="GO" id="GO:0030976">
    <property type="term" value="F:thiamine pyrophosphate binding"/>
    <property type="evidence" value="ECO:0007669"/>
    <property type="project" value="UniProtKB-UniRule"/>
</dbReference>
<feature type="binding site" evidence="10">
    <location>
        <begin position="121"/>
        <end position="123"/>
    </location>
    <ligand>
        <name>thiamine diphosphate</name>
        <dbReference type="ChEBI" id="CHEBI:58937"/>
    </ligand>
</feature>
<feature type="binding site" evidence="10">
    <location>
        <position position="296"/>
    </location>
    <ligand>
        <name>thiamine diphosphate</name>
        <dbReference type="ChEBI" id="CHEBI:58937"/>
    </ligand>
</feature>
<feature type="binding site" evidence="10">
    <location>
        <position position="80"/>
    </location>
    <ligand>
        <name>thiamine diphosphate</name>
        <dbReference type="ChEBI" id="CHEBI:58937"/>
    </ligand>
</feature>
<evidence type="ECO:0000256" key="7">
    <source>
        <dbReference type="ARBA" id="ARBA00022977"/>
    </source>
</evidence>
<reference evidence="12 13" key="1">
    <citation type="submission" date="2012-06" db="EMBL/GenBank/DDBJ databases">
        <title>The complete chromosome of genome of Turneriella parva DSM 21527.</title>
        <authorList>
            <consortium name="US DOE Joint Genome Institute (JGI-PGF)"/>
            <person name="Lucas S."/>
            <person name="Han J."/>
            <person name="Lapidus A."/>
            <person name="Bruce D."/>
            <person name="Goodwin L."/>
            <person name="Pitluck S."/>
            <person name="Peters L."/>
            <person name="Kyrpides N."/>
            <person name="Mavromatis K."/>
            <person name="Ivanova N."/>
            <person name="Mikhailova N."/>
            <person name="Chertkov O."/>
            <person name="Detter J.C."/>
            <person name="Tapia R."/>
            <person name="Han C."/>
            <person name="Land M."/>
            <person name="Hauser L."/>
            <person name="Markowitz V."/>
            <person name="Cheng J.-F."/>
            <person name="Hugenholtz P."/>
            <person name="Woyke T."/>
            <person name="Wu D."/>
            <person name="Gronow S."/>
            <person name="Wellnitz S."/>
            <person name="Brambilla E."/>
            <person name="Klenk H.-P."/>
            <person name="Eisen J.A."/>
        </authorList>
    </citation>
    <scope>NUCLEOTIDE SEQUENCE [LARGE SCALE GENOMIC DNA]</scope>
    <source>
        <strain evidence="13">ATCC BAA-1111 / DSM 21527 / NCTC 11395 / H</strain>
    </source>
</reference>
<dbReference type="GO" id="GO:0000287">
    <property type="term" value="F:magnesium ion binding"/>
    <property type="evidence" value="ECO:0007669"/>
    <property type="project" value="UniProtKB-UniRule"/>
</dbReference>
<dbReference type="NCBIfam" id="TIGR00204">
    <property type="entry name" value="dxs"/>
    <property type="match status" value="1"/>
</dbReference>
<dbReference type="NCBIfam" id="NF003933">
    <property type="entry name" value="PRK05444.2-2"/>
    <property type="match status" value="1"/>
</dbReference>
<comment type="pathway">
    <text evidence="1 10">Metabolic intermediate biosynthesis; 1-deoxy-D-xylulose 5-phosphate biosynthesis; 1-deoxy-D-xylulose 5-phosphate from D-glyceraldehyde 3-phosphate and pyruvate: step 1/1.</text>
</comment>
<dbReference type="HOGENOM" id="CLU_009227_1_4_12"/>
<comment type="function">
    <text evidence="10">Catalyzes the acyloin condensation reaction between C atoms 2 and 3 of pyruvate and glyceraldehyde 3-phosphate to yield 1-deoxy-D-xylulose-5-phosphate (DXP).</text>
</comment>
<keyword evidence="7 10" id="KW-0784">Thiamine biosynthesis</keyword>
<dbReference type="AlphaFoldDB" id="I4B6N1"/>
<gene>
    <name evidence="10" type="primary">dxs</name>
    <name evidence="12" type="ordered locus">Turpa_2293</name>
</gene>
<dbReference type="GO" id="GO:0008661">
    <property type="term" value="F:1-deoxy-D-xylulose-5-phosphate synthase activity"/>
    <property type="evidence" value="ECO:0007669"/>
    <property type="project" value="UniProtKB-UniRule"/>
</dbReference>
<dbReference type="InterPro" id="IPR033248">
    <property type="entry name" value="Transketolase_C"/>
</dbReference>
<evidence type="ECO:0000256" key="1">
    <source>
        <dbReference type="ARBA" id="ARBA00004980"/>
    </source>
</evidence>
<comment type="cofactor">
    <cofactor evidence="10">
        <name>Mg(2+)</name>
        <dbReference type="ChEBI" id="CHEBI:18420"/>
    </cofactor>
    <text evidence="10">Binds 1 Mg(2+) ion per subunit.</text>
</comment>
<dbReference type="InterPro" id="IPR029061">
    <property type="entry name" value="THDP-binding"/>
</dbReference>
<keyword evidence="8 10" id="KW-0786">Thiamine pyrophosphate</keyword>
<dbReference type="CDD" id="cd07033">
    <property type="entry name" value="TPP_PYR_DXS_TK_like"/>
    <property type="match status" value="1"/>
</dbReference>
<dbReference type="Proteomes" id="UP000006048">
    <property type="component" value="Chromosome"/>
</dbReference>
<dbReference type="UniPathway" id="UPA00064">
    <property type="reaction ID" value="UER00091"/>
</dbReference>
<feature type="domain" description="Transketolase-like pyrimidine-binding" evidence="11">
    <location>
        <begin position="326"/>
        <end position="491"/>
    </location>
</feature>
<sequence length="642" mass="70090">MSSARTERADFAAIESPEALRRLPIAELPAFCNYLRAFVLQSVSASGGHLSSNLGSIELTVALHYVFDSPHDRFMWDVGHQCYAHKILTGRKHLMDTIRKTGGLSGFPKRSESKHDLYNTGHAGTAISQAMGEAVAARLQAKPGEKIPTAVAIVGDASIVTGMAFEAMNHVGYERTPMLVVLNDNEMSISKNVGAISYHLTKLINTRLYRKSKRGFVNLMAKIPLIGKVINRLAKRFRMSMKSLATDHQFFGELGFRYLGPIDGHDVVRTVHVLQSLPPIEEPILLHVVTKKGYGYPLAEKDPILYHGVSVFDPNAGIEKKPATKWGLSKFVGETLAQLAAAERKLVVITPAMKEGSGLGPFAEAFPERFFDAGIAEQHATTFAGALASAGLKPYLCIYSTFLQRGYDQLVQDIALMNLPVRLIIDRAGCVGQDGETHQGFYDIAFMAALPHMRILSARDAGELVRMLAYLTHDSKGPIAVRFPKKEFAPFDLKAAIKAARAKNYNPFNAEKLAAGSQVLILSEGVFAEKALAAREILANAKISAEVVDVRSVHPLPMAQILRSLKGKKLLATLENHGVTGGLADLVSKQLREHGVQIRHEAFAFPDEVVPHGTIADIEKACGLTPEAIAARIRRSLKASRR</sequence>
<evidence type="ECO:0000313" key="12">
    <source>
        <dbReference type="EMBL" id="AFM12938.1"/>
    </source>
</evidence>
<feature type="binding site" evidence="10">
    <location>
        <position position="156"/>
    </location>
    <ligand>
        <name>Mg(2+)</name>
        <dbReference type="ChEBI" id="CHEBI:18420"/>
    </ligand>
</feature>
<evidence type="ECO:0000256" key="3">
    <source>
        <dbReference type="ARBA" id="ARBA00011738"/>
    </source>
</evidence>
<keyword evidence="9 10" id="KW-0414">Isoprene biosynthesis</keyword>
<keyword evidence="4 10" id="KW-0808">Transferase</keyword>
<accession>I4B6N1</accession>
<dbReference type="RefSeq" id="WP_014803444.1">
    <property type="nucleotide sequence ID" value="NC_018020.1"/>
</dbReference>
<dbReference type="GO" id="GO:0009228">
    <property type="term" value="P:thiamine biosynthetic process"/>
    <property type="evidence" value="ECO:0007669"/>
    <property type="project" value="UniProtKB-UniRule"/>
</dbReference>
<dbReference type="HAMAP" id="MF_00315">
    <property type="entry name" value="DXP_synth"/>
    <property type="match status" value="1"/>
</dbReference>
<dbReference type="GO" id="GO:0005829">
    <property type="term" value="C:cytosol"/>
    <property type="evidence" value="ECO:0007669"/>
    <property type="project" value="TreeGrafter"/>
</dbReference>
<evidence type="ECO:0000256" key="8">
    <source>
        <dbReference type="ARBA" id="ARBA00023052"/>
    </source>
</evidence>
<dbReference type="GO" id="GO:0019288">
    <property type="term" value="P:isopentenyl diphosphate biosynthetic process, methylerythritol 4-phosphate pathway"/>
    <property type="evidence" value="ECO:0007669"/>
    <property type="project" value="TreeGrafter"/>
</dbReference>
<evidence type="ECO:0000256" key="5">
    <source>
        <dbReference type="ARBA" id="ARBA00022723"/>
    </source>
</evidence>
<keyword evidence="6 10" id="KW-0460">Magnesium</keyword>
<evidence type="ECO:0000256" key="4">
    <source>
        <dbReference type="ARBA" id="ARBA00022679"/>
    </source>
</evidence>
<evidence type="ECO:0000313" key="13">
    <source>
        <dbReference type="Proteomes" id="UP000006048"/>
    </source>
</evidence>
<name>I4B6N1_TURPD</name>
<dbReference type="SMART" id="SM00861">
    <property type="entry name" value="Transket_pyr"/>
    <property type="match status" value="1"/>
</dbReference>
<dbReference type="PROSITE" id="PS00801">
    <property type="entry name" value="TRANSKETOLASE_1"/>
    <property type="match status" value="1"/>
</dbReference>
<evidence type="ECO:0000259" key="11">
    <source>
        <dbReference type="SMART" id="SM00861"/>
    </source>
</evidence>
<feature type="binding site" evidence="10">
    <location>
        <position position="377"/>
    </location>
    <ligand>
        <name>thiamine diphosphate</name>
        <dbReference type="ChEBI" id="CHEBI:58937"/>
    </ligand>
</feature>
<dbReference type="InterPro" id="IPR005475">
    <property type="entry name" value="Transketolase-like_Pyr-bd"/>
</dbReference>
<dbReference type="PATRIC" id="fig|869212.3.peg.2306"/>
<dbReference type="InterPro" id="IPR049557">
    <property type="entry name" value="Transketolase_CS"/>
</dbReference>
<dbReference type="STRING" id="869212.Turpa_2293"/>
<comment type="cofactor">
    <cofactor evidence="10">
        <name>thiamine diphosphate</name>
        <dbReference type="ChEBI" id="CHEBI:58937"/>
    </cofactor>
    <text evidence="10">Binds 1 thiamine pyrophosphate per subunit.</text>
</comment>
<dbReference type="PANTHER" id="PTHR43322:SF5">
    <property type="entry name" value="1-DEOXY-D-XYLULOSE-5-PHOSPHATE SYNTHASE, CHLOROPLASTIC"/>
    <property type="match status" value="1"/>
</dbReference>
<dbReference type="SUPFAM" id="SSF52518">
    <property type="entry name" value="Thiamin diphosphate-binding fold (THDP-binding)"/>
    <property type="match status" value="1"/>
</dbReference>
<feature type="binding site" evidence="10">
    <location>
        <position position="185"/>
    </location>
    <ligand>
        <name>thiamine diphosphate</name>
        <dbReference type="ChEBI" id="CHEBI:58937"/>
    </ligand>
</feature>
<dbReference type="PANTHER" id="PTHR43322">
    <property type="entry name" value="1-D-DEOXYXYLULOSE 5-PHOSPHATE SYNTHASE-RELATED"/>
    <property type="match status" value="1"/>
</dbReference>
<feature type="binding site" evidence="10">
    <location>
        <begin position="157"/>
        <end position="158"/>
    </location>
    <ligand>
        <name>thiamine diphosphate</name>
        <dbReference type="ChEBI" id="CHEBI:58937"/>
    </ligand>
</feature>